<sequence length="204" mass="23030">MAVDKCCFFISLRKGTFAIFTLDALYGIIFAIVSISRQSAFSVTFGSPGVLWLQVVLDLAYSLWSLFGVFLIFKASTKWLVRIPKFYMIACLSMASLQFILLVISGVFRPSAIGYCQAEMQWPEDACATAMTLAYAFLGLGYVVWTAAHVYFWFVVQAFSLKMEGRLRYSALKDQYLREWDDRLEMNGGQIPRSGSVRSAYSVI</sequence>
<keyword evidence="1" id="KW-1133">Transmembrane helix</keyword>
<organism evidence="2 3">
    <name type="scientific">Absidia repens</name>
    <dbReference type="NCBI Taxonomy" id="90262"/>
    <lineage>
        <taxon>Eukaryota</taxon>
        <taxon>Fungi</taxon>
        <taxon>Fungi incertae sedis</taxon>
        <taxon>Mucoromycota</taxon>
        <taxon>Mucoromycotina</taxon>
        <taxon>Mucoromycetes</taxon>
        <taxon>Mucorales</taxon>
        <taxon>Cunninghamellaceae</taxon>
        <taxon>Absidia</taxon>
    </lineage>
</organism>
<comment type="caution">
    <text evidence="2">The sequence shown here is derived from an EMBL/GenBank/DDBJ whole genome shotgun (WGS) entry which is preliminary data.</text>
</comment>
<feature type="transmembrane region" description="Helical" evidence="1">
    <location>
        <begin position="17"/>
        <end position="36"/>
    </location>
</feature>
<dbReference type="AlphaFoldDB" id="A0A1X2IEX3"/>
<reference evidence="2 3" key="1">
    <citation type="submission" date="2016-07" db="EMBL/GenBank/DDBJ databases">
        <title>Pervasive Adenine N6-methylation of Active Genes in Fungi.</title>
        <authorList>
            <consortium name="DOE Joint Genome Institute"/>
            <person name="Mondo S.J."/>
            <person name="Dannebaum R.O."/>
            <person name="Kuo R.C."/>
            <person name="Labutti K."/>
            <person name="Haridas S."/>
            <person name="Kuo A."/>
            <person name="Salamov A."/>
            <person name="Ahrendt S.R."/>
            <person name="Lipzen A."/>
            <person name="Sullivan W."/>
            <person name="Andreopoulos W.B."/>
            <person name="Clum A."/>
            <person name="Lindquist E."/>
            <person name="Daum C."/>
            <person name="Ramamoorthy G.K."/>
            <person name="Gryganskyi A."/>
            <person name="Culley D."/>
            <person name="Magnuson J.K."/>
            <person name="James T.Y."/>
            <person name="O'Malley M.A."/>
            <person name="Stajich J.E."/>
            <person name="Spatafora J.W."/>
            <person name="Visel A."/>
            <person name="Grigoriev I.V."/>
        </authorList>
    </citation>
    <scope>NUCLEOTIDE SEQUENCE [LARGE SCALE GENOMIC DNA]</scope>
    <source>
        <strain evidence="2 3">NRRL 1336</strain>
    </source>
</reference>
<keyword evidence="3" id="KW-1185">Reference proteome</keyword>
<dbReference type="EMBL" id="MCGE01000013">
    <property type="protein sequence ID" value="ORZ15264.1"/>
    <property type="molecule type" value="Genomic_DNA"/>
</dbReference>
<keyword evidence="1" id="KW-0472">Membrane</keyword>
<proteinExistence type="predicted"/>
<protein>
    <recommendedName>
        <fullName evidence="4">MARVEL domain-containing protein</fullName>
    </recommendedName>
</protein>
<keyword evidence="1" id="KW-0812">Transmembrane</keyword>
<gene>
    <name evidence="2" type="ORF">BCR42DRAFT_416752</name>
</gene>
<evidence type="ECO:0008006" key="4">
    <source>
        <dbReference type="Google" id="ProtNLM"/>
    </source>
</evidence>
<feature type="transmembrane region" description="Helical" evidence="1">
    <location>
        <begin position="85"/>
        <end position="108"/>
    </location>
</feature>
<name>A0A1X2IEX3_9FUNG</name>
<evidence type="ECO:0000256" key="1">
    <source>
        <dbReference type="SAM" id="Phobius"/>
    </source>
</evidence>
<dbReference type="OrthoDB" id="2269082at2759"/>
<evidence type="ECO:0000313" key="2">
    <source>
        <dbReference type="EMBL" id="ORZ15264.1"/>
    </source>
</evidence>
<evidence type="ECO:0000313" key="3">
    <source>
        <dbReference type="Proteomes" id="UP000193560"/>
    </source>
</evidence>
<feature type="transmembrane region" description="Helical" evidence="1">
    <location>
        <begin position="128"/>
        <end position="156"/>
    </location>
</feature>
<feature type="transmembrane region" description="Helical" evidence="1">
    <location>
        <begin position="51"/>
        <end position="73"/>
    </location>
</feature>
<accession>A0A1X2IEX3</accession>
<dbReference type="Proteomes" id="UP000193560">
    <property type="component" value="Unassembled WGS sequence"/>
</dbReference>